<reference evidence="8 9" key="1">
    <citation type="submission" date="2013-05" db="EMBL/GenBank/DDBJ databases">
        <title>Drechslerella stenobrocha genome reveals carnivorous origination and mechanical trapping mechanism of predatory fungi.</title>
        <authorList>
            <person name="Liu X."/>
            <person name="Zhang W."/>
            <person name="Liu K."/>
        </authorList>
    </citation>
    <scope>NUCLEOTIDE SEQUENCE [LARGE SCALE GENOMIC DNA]</scope>
    <source>
        <strain evidence="8 9">248</strain>
    </source>
</reference>
<organism evidence="8 9">
    <name type="scientific">Drechslerella stenobrocha 248</name>
    <dbReference type="NCBI Taxonomy" id="1043628"/>
    <lineage>
        <taxon>Eukaryota</taxon>
        <taxon>Fungi</taxon>
        <taxon>Dikarya</taxon>
        <taxon>Ascomycota</taxon>
        <taxon>Pezizomycotina</taxon>
        <taxon>Orbiliomycetes</taxon>
        <taxon>Orbiliales</taxon>
        <taxon>Orbiliaceae</taxon>
        <taxon>Drechslerella</taxon>
    </lineage>
</organism>
<dbReference type="GO" id="GO:0000724">
    <property type="term" value="P:double-strand break repair via homologous recombination"/>
    <property type="evidence" value="ECO:0007669"/>
    <property type="project" value="TreeGrafter"/>
</dbReference>
<dbReference type="AlphaFoldDB" id="W7HMW7"/>
<dbReference type="HOGENOM" id="CLU_051033_0_1_1"/>
<evidence type="ECO:0000313" key="9">
    <source>
        <dbReference type="Proteomes" id="UP000024837"/>
    </source>
</evidence>
<comment type="similarity">
    <text evidence="2">Belongs to the replication factor A protein 2 family.</text>
</comment>
<dbReference type="InterPro" id="IPR036388">
    <property type="entry name" value="WH-like_DNA-bd_sf"/>
</dbReference>
<evidence type="ECO:0000256" key="3">
    <source>
        <dbReference type="ARBA" id="ARBA00022705"/>
    </source>
</evidence>
<dbReference type="Proteomes" id="UP000024837">
    <property type="component" value="Unassembled WGS sequence"/>
</dbReference>
<evidence type="ECO:0000256" key="4">
    <source>
        <dbReference type="ARBA" id="ARBA00023125"/>
    </source>
</evidence>
<dbReference type="GO" id="GO:0005662">
    <property type="term" value="C:DNA replication factor A complex"/>
    <property type="evidence" value="ECO:0007669"/>
    <property type="project" value="TreeGrafter"/>
</dbReference>
<proteinExistence type="inferred from homology"/>
<protein>
    <recommendedName>
        <fullName evidence="7">Replication protein A C-terminal domain-containing protein</fullName>
    </recommendedName>
</protein>
<gene>
    <name evidence="8" type="ORF">DRE_00775</name>
</gene>
<dbReference type="PANTHER" id="PTHR13989:SF16">
    <property type="entry name" value="REPLICATION PROTEIN A2"/>
    <property type="match status" value="1"/>
</dbReference>
<dbReference type="PANTHER" id="PTHR13989">
    <property type="entry name" value="REPLICATION PROTEIN A-RELATED"/>
    <property type="match status" value="1"/>
</dbReference>
<evidence type="ECO:0000313" key="8">
    <source>
        <dbReference type="EMBL" id="EWC45376.1"/>
    </source>
</evidence>
<evidence type="ECO:0000256" key="2">
    <source>
        <dbReference type="ARBA" id="ARBA00007815"/>
    </source>
</evidence>
<comment type="subcellular location">
    <subcellularLocation>
        <location evidence="1">Nucleus</location>
    </subcellularLocation>
</comment>
<dbReference type="InterPro" id="IPR036390">
    <property type="entry name" value="WH_DNA-bd_sf"/>
</dbReference>
<name>W7HMW7_9PEZI</name>
<dbReference type="InterPro" id="IPR012340">
    <property type="entry name" value="NA-bd_OB-fold"/>
</dbReference>
<evidence type="ECO:0000256" key="5">
    <source>
        <dbReference type="ARBA" id="ARBA00023242"/>
    </source>
</evidence>
<dbReference type="OrthoDB" id="25571at2759"/>
<dbReference type="EMBL" id="KI966427">
    <property type="protein sequence ID" value="EWC45376.1"/>
    <property type="molecule type" value="Genomic_DNA"/>
</dbReference>
<dbReference type="Gene3D" id="2.40.50.140">
    <property type="entry name" value="Nucleic acid-binding proteins"/>
    <property type="match status" value="1"/>
</dbReference>
<keyword evidence="3" id="KW-0235">DNA replication</keyword>
<dbReference type="GO" id="GO:0000781">
    <property type="term" value="C:chromosome, telomeric region"/>
    <property type="evidence" value="ECO:0007669"/>
    <property type="project" value="TreeGrafter"/>
</dbReference>
<evidence type="ECO:0000256" key="1">
    <source>
        <dbReference type="ARBA" id="ARBA00004123"/>
    </source>
</evidence>
<accession>W7HMW7</accession>
<dbReference type="GO" id="GO:0006289">
    <property type="term" value="P:nucleotide-excision repair"/>
    <property type="evidence" value="ECO:0007669"/>
    <property type="project" value="TreeGrafter"/>
</dbReference>
<dbReference type="InterPro" id="IPR014646">
    <property type="entry name" value="Rfa2/RPA32"/>
</dbReference>
<dbReference type="Gene3D" id="1.10.10.10">
    <property type="entry name" value="Winged helix-like DNA-binding domain superfamily/Winged helix DNA-binding domain"/>
    <property type="match status" value="1"/>
</dbReference>
<dbReference type="GO" id="GO:0003697">
    <property type="term" value="F:single-stranded DNA binding"/>
    <property type="evidence" value="ECO:0007669"/>
    <property type="project" value="TreeGrafter"/>
</dbReference>
<dbReference type="InterPro" id="IPR014892">
    <property type="entry name" value="RPA_C"/>
</dbReference>
<dbReference type="CDD" id="cd04478">
    <property type="entry name" value="RPA2_DBD_D"/>
    <property type="match status" value="1"/>
</dbReference>
<feature type="domain" description="Replication protein A C-terminal" evidence="7">
    <location>
        <begin position="194"/>
        <end position="298"/>
    </location>
</feature>
<evidence type="ECO:0000256" key="6">
    <source>
        <dbReference type="SAM" id="MobiDB-lite"/>
    </source>
</evidence>
<dbReference type="GO" id="GO:0035861">
    <property type="term" value="C:site of double-strand break"/>
    <property type="evidence" value="ECO:0007669"/>
    <property type="project" value="TreeGrafter"/>
</dbReference>
<dbReference type="InterPro" id="IPR040260">
    <property type="entry name" value="RFA2-like"/>
</dbReference>
<dbReference type="PIRSF" id="PIRSF036949">
    <property type="entry name" value="RPA32"/>
    <property type="match status" value="1"/>
</dbReference>
<dbReference type="GO" id="GO:0006260">
    <property type="term" value="P:DNA replication"/>
    <property type="evidence" value="ECO:0007669"/>
    <property type="project" value="UniProtKB-KW"/>
</dbReference>
<dbReference type="Pfam" id="PF08784">
    <property type="entry name" value="RPA_C"/>
    <property type="match status" value="1"/>
</dbReference>
<sequence length="305" mass="31825">MSKTPLNPATSASSNLSLTGYGGGYDSGYQTGSYGGGGGGGGGFAGGSQGGSQASPGKSAARNTLRPVTIKQIIDAQAPGEDNVFIIDNHDIGHISFVAQIRNIAEQETSTTFKMEDGTGTIEVKKFRETKQSDMDEDGVTPALDPGLTQNAYARVVGTIRQFGGKRNVNTHNIRAVTDANEIQCHFLEATAVHLHFSRGPPDAQGAKGAGGQQAGYAQDTDMGGAAGNAGNAANLLPPGTSPNARKIYGILKNRHDSSEGMHISMIAQHAKVSMAETYKAVDELLTNGVCFTTMDDEHIACMDF</sequence>
<keyword evidence="4" id="KW-0238">DNA-binding</keyword>
<dbReference type="SUPFAM" id="SSF46785">
    <property type="entry name" value="Winged helix' DNA-binding domain"/>
    <property type="match status" value="1"/>
</dbReference>
<dbReference type="SUPFAM" id="SSF50249">
    <property type="entry name" value="Nucleic acid-binding proteins"/>
    <property type="match status" value="1"/>
</dbReference>
<evidence type="ECO:0000259" key="7">
    <source>
        <dbReference type="Pfam" id="PF08784"/>
    </source>
</evidence>
<keyword evidence="9" id="KW-1185">Reference proteome</keyword>
<feature type="region of interest" description="Disordered" evidence="6">
    <location>
        <begin position="200"/>
        <end position="224"/>
    </location>
</feature>
<keyword evidence="5" id="KW-0539">Nucleus</keyword>